<feature type="non-terminal residue" evidence="2">
    <location>
        <position position="217"/>
    </location>
</feature>
<accession>A0A6G1E6S4</accession>
<dbReference type="AlphaFoldDB" id="A0A6G1E6S4"/>
<evidence type="ECO:0000313" key="2">
    <source>
        <dbReference type="EMBL" id="KAF0919643.1"/>
    </source>
</evidence>
<keyword evidence="3" id="KW-1185">Reference proteome</keyword>
<feature type="compositionally biased region" description="Low complexity" evidence="1">
    <location>
        <begin position="82"/>
        <end position="98"/>
    </location>
</feature>
<sequence>MDDIALGLFFLLPPTPEDLVGSRPQAMATASCSPPRTSAFLGDGMVWGAWPDAGDLRQVGADLRRQQQQGGGGEIEIKRRPAATQGATQAGAEQDGGATQAGGAGREQDGGGDPGGDPGGRSRTAAATQAEQDGGGDPGGAGRRRRPRRSRGRPRRSRTAGVAAATQAARSRHSVSEASAAHRGHSGRGRPRRGWIRRRRRLGLRRRWRAEGGGART</sequence>
<protein>
    <recommendedName>
        <fullName evidence="4">DUF834 domain-containing protein</fullName>
    </recommendedName>
</protein>
<proteinExistence type="predicted"/>
<feature type="compositionally biased region" description="Basic residues" evidence="1">
    <location>
        <begin position="182"/>
        <end position="198"/>
    </location>
</feature>
<gene>
    <name evidence="2" type="ORF">E2562_030826</name>
</gene>
<dbReference type="Proteomes" id="UP000479710">
    <property type="component" value="Unassembled WGS sequence"/>
</dbReference>
<comment type="caution">
    <text evidence="2">The sequence shown here is derived from an EMBL/GenBank/DDBJ whole genome shotgun (WGS) entry which is preliminary data.</text>
</comment>
<evidence type="ECO:0000256" key="1">
    <source>
        <dbReference type="SAM" id="MobiDB-lite"/>
    </source>
</evidence>
<feature type="compositionally biased region" description="Basic residues" evidence="1">
    <location>
        <begin position="142"/>
        <end position="158"/>
    </location>
</feature>
<feature type="region of interest" description="Disordered" evidence="1">
    <location>
        <begin position="61"/>
        <end position="198"/>
    </location>
</feature>
<feature type="compositionally biased region" description="Gly residues" evidence="1">
    <location>
        <begin position="99"/>
        <end position="119"/>
    </location>
</feature>
<name>A0A6G1E6S4_9ORYZ</name>
<evidence type="ECO:0008006" key="4">
    <source>
        <dbReference type="Google" id="ProtNLM"/>
    </source>
</evidence>
<reference evidence="2 3" key="1">
    <citation type="submission" date="2019-11" db="EMBL/GenBank/DDBJ databases">
        <title>Whole genome sequence of Oryza granulata.</title>
        <authorList>
            <person name="Li W."/>
        </authorList>
    </citation>
    <scope>NUCLEOTIDE SEQUENCE [LARGE SCALE GENOMIC DNA]</scope>
    <source>
        <strain evidence="3">cv. Menghai</strain>
        <tissue evidence="2">Leaf</tissue>
    </source>
</reference>
<organism evidence="2 3">
    <name type="scientific">Oryza meyeriana var. granulata</name>
    <dbReference type="NCBI Taxonomy" id="110450"/>
    <lineage>
        <taxon>Eukaryota</taxon>
        <taxon>Viridiplantae</taxon>
        <taxon>Streptophyta</taxon>
        <taxon>Embryophyta</taxon>
        <taxon>Tracheophyta</taxon>
        <taxon>Spermatophyta</taxon>
        <taxon>Magnoliopsida</taxon>
        <taxon>Liliopsida</taxon>
        <taxon>Poales</taxon>
        <taxon>Poaceae</taxon>
        <taxon>BOP clade</taxon>
        <taxon>Oryzoideae</taxon>
        <taxon>Oryzeae</taxon>
        <taxon>Oryzinae</taxon>
        <taxon>Oryza</taxon>
        <taxon>Oryza meyeriana</taxon>
    </lineage>
</organism>
<feature type="compositionally biased region" description="Low complexity" evidence="1">
    <location>
        <begin position="159"/>
        <end position="169"/>
    </location>
</feature>
<dbReference type="EMBL" id="SPHZ02000005">
    <property type="protein sequence ID" value="KAF0919643.1"/>
    <property type="molecule type" value="Genomic_DNA"/>
</dbReference>
<evidence type="ECO:0000313" key="3">
    <source>
        <dbReference type="Proteomes" id="UP000479710"/>
    </source>
</evidence>